<dbReference type="EMBL" id="JAZHXI010000016">
    <property type="protein sequence ID" value="KAL2062856.1"/>
    <property type="molecule type" value="Genomic_DNA"/>
</dbReference>
<feature type="domain" description="DUF8035" evidence="3">
    <location>
        <begin position="289"/>
        <end position="342"/>
    </location>
</feature>
<proteinExistence type="predicted"/>
<keyword evidence="5" id="KW-1185">Reference proteome</keyword>
<feature type="compositionally biased region" description="Basic and acidic residues" evidence="2">
    <location>
        <begin position="163"/>
        <end position="189"/>
    </location>
</feature>
<feature type="compositionally biased region" description="Basic and acidic residues" evidence="2">
    <location>
        <begin position="57"/>
        <end position="67"/>
    </location>
</feature>
<feature type="compositionally biased region" description="Acidic residues" evidence="2">
    <location>
        <begin position="217"/>
        <end position="230"/>
    </location>
</feature>
<dbReference type="Pfam" id="PF26118">
    <property type="entry name" value="DUF8035"/>
    <property type="match status" value="1"/>
</dbReference>
<feature type="compositionally biased region" description="Basic and acidic residues" evidence="2">
    <location>
        <begin position="32"/>
        <end position="45"/>
    </location>
</feature>
<protein>
    <recommendedName>
        <fullName evidence="3">DUF8035 domain-containing protein</fullName>
    </recommendedName>
</protein>
<evidence type="ECO:0000259" key="3">
    <source>
        <dbReference type="Pfam" id="PF26118"/>
    </source>
</evidence>
<evidence type="ECO:0000313" key="4">
    <source>
        <dbReference type="EMBL" id="KAL2062856.1"/>
    </source>
</evidence>
<dbReference type="InterPro" id="IPR058348">
    <property type="entry name" value="DUF8035"/>
</dbReference>
<feature type="compositionally biased region" description="Gly residues" evidence="2">
    <location>
        <begin position="16"/>
        <end position="29"/>
    </location>
</feature>
<evidence type="ECO:0000313" key="5">
    <source>
        <dbReference type="Proteomes" id="UP001595075"/>
    </source>
</evidence>
<dbReference type="Proteomes" id="UP001595075">
    <property type="component" value="Unassembled WGS sequence"/>
</dbReference>
<name>A0ABR4C017_9HELO</name>
<feature type="region of interest" description="Disordered" evidence="2">
    <location>
        <begin position="1"/>
        <end position="294"/>
    </location>
</feature>
<gene>
    <name evidence="4" type="ORF">VTL71DRAFT_5928</name>
</gene>
<feature type="non-terminal residue" evidence="4">
    <location>
        <position position="547"/>
    </location>
</feature>
<evidence type="ECO:0000256" key="2">
    <source>
        <dbReference type="SAM" id="MobiDB-lite"/>
    </source>
</evidence>
<feature type="compositionally biased region" description="Low complexity" evidence="2">
    <location>
        <begin position="259"/>
        <end position="285"/>
    </location>
</feature>
<evidence type="ECO:0000256" key="1">
    <source>
        <dbReference type="SAM" id="Coils"/>
    </source>
</evidence>
<organism evidence="4 5">
    <name type="scientific">Oculimacula yallundae</name>
    <dbReference type="NCBI Taxonomy" id="86028"/>
    <lineage>
        <taxon>Eukaryota</taxon>
        <taxon>Fungi</taxon>
        <taxon>Dikarya</taxon>
        <taxon>Ascomycota</taxon>
        <taxon>Pezizomycotina</taxon>
        <taxon>Leotiomycetes</taxon>
        <taxon>Helotiales</taxon>
        <taxon>Ploettnerulaceae</taxon>
        <taxon>Oculimacula</taxon>
    </lineage>
</organism>
<sequence length="547" mass="62479">MFRDPYRSSGSDLAYGGRGGAGGGGGGGPQRWDSERFAQERDRARFSGGGPPGPGFGDRDRFEERDSSFLQGPGGGRARERSVDEIYERRVPRGFEEDRYDSRQYYDEGPRHAPERPFGRDRGHSITIEKEREREREFIDPDPPVRRGGNRPAFLRRQSSLDTFDRKPLTRFVEREEYGPPARYREELRAPLPPPLTPIPLPRSRGLPPPRRYAEREYEDIEVAEPDYYGDDSFRGYPERVREREIIRRRRRSKDSRASHSVRGSVRSSSTSSSSSEETTISVRSEFPKKGKTRMPARLVHKRAIIELGYPFEEEGDTIIIQKALGRENIDEVIKLSEDFRNSEKAEMSGARSEAGTVIEERHEVFTVPPPPPPPANHMPPPPPAPVTIVQDTKIVEHVGPPHHHHPDPVIINTGPGPREEIYERRETYESGPPVGSMALAVRPHDHRKDERAIRAEIKALEAEKEALRAEKRAERELRKADRIRGHGRSSESDLVLYEHERFERAGEEVTLVRRERIEEPEGGVRIQKDKKVPPPKLVRAMLKTLT</sequence>
<accession>A0ABR4C017</accession>
<keyword evidence="1" id="KW-0175">Coiled coil</keyword>
<feature type="compositionally biased region" description="Basic and acidic residues" evidence="2">
    <location>
        <begin position="232"/>
        <end position="246"/>
    </location>
</feature>
<comment type="caution">
    <text evidence="4">The sequence shown here is derived from an EMBL/GenBank/DDBJ whole genome shotgun (WGS) entry which is preliminary data.</text>
</comment>
<feature type="coiled-coil region" evidence="1">
    <location>
        <begin position="451"/>
        <end position="481"/>
    </location>
</feature>
<feature type="compositionally biased region" description="Pro residues" evidence="2">
    <location>
        <begin position="191"/>
        <end position="211"/>
    </location>
</feature>
<reference evidence="4 5" key="1">
    <citation type="journal article" date="2024" name="Commun. Biol.">
        <title>Comparative genomic analysis of thermophilic fungi reveals convergent evolutionary adaptations and gene losses.</title>
        <authorList>
            <person name="Steindorff A.S."/>
            <person name="Aguilar-Pontes M.V."/>
            <person name="Robinson A.J."/>
            <person name="Andreopoulos B."/>
            <person name="LaButti K."/>
            <person name="Kuo A."/>
            <person name="Mondo S."/>
            <person name="Riley R."/>
            <person name="Otillar R."/>
            <person name="Haridas S."/>
            <person name="Lipzen A."/>
            <person name="Grimwood J."/>
            <person name="Schmutz J."/>
            <person name="Clum A."/>
            <person name="Reid I.D."/>
            <person name="Moisan M.C."/>
            <person name="Butler G."/>
            <person name="Nguyen T.T.M."/>
            <person name="Dewar K."/>
            <person name="Conant G."/>
            <person name="Drula E."/>
            <person name="Henrissat B."/>
            <person name="Hansel C."/>
            <person name="Singer S."/>
            <person name="Hutchinson M.I."/>
            <person name="de Vries R.P."/>
            <person name="Natvig D.O."/>
            <person name="Powell A.J."/>
            <person name="Tsang A."/>
            <person name="Grigoriev I.V."/>
        </authorList>
    </citation>
    <scope>NUCLEOTIDE SEQUENCE [LARGE SCALE GENOMIC DNA]</scope>
    <source>
        <strain evidence="4 5">CBS 494.80</strain>
    </source>
</reference>
<feature type="compositionally biased region" description="Basic and acidic residues" evidence="2">
    <location>
        <begin position="77"/>
        <end position="145"/>
    </location>
</feature>
<feature type="region of interest" description="Disordered" evidence="2">
    <location>
        <begin position="428"/>
        <end position="448"/>
    </location>
</feature>